<keyword evidence="5" id="KW-0175">Coiled coil</keyword>
<dbReference type="GO" id="GO:0006508">
    <property type="term" value="P:proteolysis"/>
    <property type="evidence" value="ECO:0007669"/>
    <property type="project" value="UniProtKB-KW"/>
</dbReference>
<dbReference type="CDD" id="cd14244">
    <property type="entry name" value="GH_101_like"/>
    <property type="match status" value="1"/>
</dbReference>
<feature type="compositionally biased region" description="Low complexity" evidence="6">
    <location>
        <begin position="1905"/>
        <end position="1924"/>
    </location>
</feature>
<keyword evidence="7" id="KW-0812">Transmembrane</keyword>
<keyword evidence="11" id="KW-0645">Protease</keyword>
<dbReference type="Pfam" id="PF17995">
    <property type="entry name" value="GH101_N"/>
    <property type="match status" value="1"/>
</dbReference>
<evidence type="ECO:0000313" key="11">
    <source>
        <dbReference type="EMBL" id="NEG88716.1"/>
    </source>
</evidence>
<protein>
    <submittedName>
        <fullName evidence="11">Serine protease</fullName>
    </submittedName>
</protein>
<keyword evidence="4" id="KW-0572">Peptidoglycan-anchor</keyword>
<name>A0A6N9Z2L0_9BIFI</name>
<dbReference type="EMBL" id="WHZW01000002">
    <property type="protein sequence ID" value="NEG88716.1"/>
    <property type="molecule type" value="Genomic_DNA"/>
</dbReference>
<accession>A0A6N9Z2L0</accession>
<keyword evidence="2" id="KW-0964">Secreted</keyword>
<dbReference type="Pfam" id="PF00754">
    <property type="entry name" value="F5_F8_type_C"/>
    <property type="match status" value="1"/>
</dbReference>
<dbReference type="Proteomes" id="UP000469194">
    <property type="component" value="Unassembled WGS sequence"/>
</dbReference>
<evidence type="ECO:0000256" key="5">
    <source>
        <dbReference type="SAM" id="Coils"/>
    </source>
</evidence>
<dbReference type="Pfam" id="PF20909">
    <property type="entry name" value="SpGH101_helical"/>
    <property type="match status" value="1"/>
</dbReference>
<dbReference type="Pfam" id="PF12905">
    <property type="entry name" value="Glyco_hydro_101"/>
    <property type="match status" value="1"/>
</dbReference>
<keyword evidence="11" id="KW-0378">Hydrolase</keyword>
<gene>
    <name evidence="11" type="ORF">GFD25_01575</name>
</gene>
<dbReference type="InterPro" id="IPR000421">
    <property type="entry name" value="FA58C"/>
</dbReference>
<dbReference type="SUPFAM" id="SSF49464">
    <property type="entry name" value="Carboxypeptidase regulatory domain-like"/>
    <property type="match status" value="1"/>
</dbReference>
<evidence type="ECO:0000256" key="4">
    <source>
        <dbReference type="ARBA" id="ARBA00023088"/>
    </source>
</evidence>
<evidence type="ECO:0000256" key="2">
    <source>
        <dbReference type="ARBA" id="ARBA00022525"/>
    </source>
</evidence>
<dbReference type="Gene3D" id="2.60.40.1120">
    <property type="entry name" value="Carboxypeptidase-like, regulatory domain"/>
    <property type="match status" value="1"/>
</dbReference>
<feature type="coiled-coil region" evidence="5">
    <location>
        <begin position="1430"/>
        <end position="1457"/>
    </location>
</feature>
<dbReference type="SUPFAM" id="SSF49899">
    <property type="entry name" value="Concanavalin A-like lectins/glucanases"/>
    <property type="match status" value="1"/>
</dbReference>
<dbReference type="Pfam" id="PF17974">
    <property type="entry name" value="GalBD_like"/>
    <property type="match status" value="1"/>
</dbReference>
<dbReference type="InterPro" id="IPR035364">
    <property type="entry name" value="Beta_sandwich_GH101"/>
</dbReference>
<dbReference type="InterPro" id="IPR008969">
    <property type="entry name" value="CarboxyPept-like_regulatory"/>
</dbReference>
<dbReference type="PROSITE" id="PS50847">
    <property type="entry name" value="GRAM_POS_ANCHORING"/>
    <property type="match status" value="1"/>
</dbReference>
<feature type="transmembrane region" description="Helical" evidence="7">
    <location>
        <begin position="1931"/>
        <end position="1953"/>
    </location>
</feature>
<feature type="region of interest" description="Disordered" evidence="6">
    <location>
        <begin position="1525"/>
        <end position="1549"/>
    </location>
</feature>
<dbReference type="Gene3D" id="2.60.120.260">
    <property type="entry name" value="Galactose-binding domain-like"/>
    <property type="match status" value="3"/>
</dbReference>
<dbReference type="InterPro" id="IPR025706">
    <property type="entry name" value="Endoa_GalNAc"/>
</dbReference>
<dbReference type="Pfam" id="PF18080">
    <property type="entry name" value="Gal_mutarotas_3"/>
    <property type="match status" value="1"/>
</dbReference>
<dbReference type="SUPFAM" id="SSF49785">
    <property type="entry name" value="Galactose-binding domain-like"/>
    <property type="match status" value="1"/>
</dbReference>
<keyword evidence="7" id="KW-0472">Membrane</keyword>
<evidence type="ECO:0000256" key="1">
    <source>
        <dbReference type="ARBA" id="ARBA00022512"/>
    </source>
</evidence>
<evidence type="ECO:0000259" key="9">
    <source>
        <dbReference type="PROSITE" id="PS50022"/>
    </source>
</evidence>
<dbReference type="GO" id="GO:0008233">
    <property type="term" value="F:peptidase activity"/>
    <property type="evidence" value="ECO:0007669"/>
    <property type="project" value="UniProtKB-KW"/>
</dbReference>
<dbReference type="InterPro" id="IPR048842">
    <property type="entry name" value="GH101_helical"/>
</dbReference>
<evidence type="ECO:0000256" key="3">
    <source>
        <dbReference type="ARBA" id="ARBA00022729"/>
    </source>
</evidence>
<feature type="region of interest" description="Disordered" evidence="6">
    <location>
        <begin position="1893"/>
        <end position="1926"/>
    </location>
</feature>
<dbReference type="GO" id="GO:0033926">
    <property type="term" value="F:endo-alpha-N-acetylgalactosaminidase activity"/>
    <property type="evidence" value="ECO:0007669"/>
    <property type="project" value="InterPro"/>
</dbReference>
<dbReference type="Pfam" id="PF13620">
    <property type="entry name" value="CarboxypepD_reg"/>
    <property type="match status" value="1"/>
</dbReference>
<comment type="caution">
    <text evidence="11">The sequence shown here is derived from an EMBL/GenBank/DDBJ whole genome shotgun (WGS) entry which is preliminary data.</text>
</comment>
<feature type="domain" description="F5/8 type C" evidence="9">
    <location>
        <begin position="1508"/>
        <end position="1659"/>
    </location>
</feature>
<feature type="chain" id="PRO_5026887418" evidence="8">
    <location>
        <begin position="29"/>
        <end position="1959"/>
    </location>
</feature>
<feature type="domain" description="Gram-positive cocci surface proteins LPxTG" evidence="10">
    <location>
        <begin position="1926"/>
        <end position="1959"/>
    </location>
</feature>
<dbReference type="InterPro" id="IPR008979">
    <property type="entry name" value="Galactose-bd-like_sf"/>
</dbReference>
<evidence type="ECO:0000256" key="7">
    <source>
        <dbReference type="SAM" id="Phobius"/>
    </source>
</evidence>
<dbReference type="InterPro" id="IPR040633">
    <property type="entry name" value="Gal_mutarotas_3"/>
</dbReference>
<keyword evidence="3 8" id="KW-0732">Signal</keyword>
<dbReference type="Gene3D" id="1.20.1270.70">
    <property type="entry name" value="Designed single chain three-helix bundle"/>
    <property type="match status" value="1"/>
</dbReference>
<dbReference type="InterPro" id="IPR040502">
    <property type="entry name" value="GH101_dom-6"/>
</dbReference>
<feature type="signal peptide" evidence="8">
    <location>
        <begin position="1"/>
        <end position="28"/>
    </location>
</feature>
<organism evidence="11 12">
    <name type="scientific">Bifidobacterium aerophilum</name>
    <dbReference type="NCBI Taxonomy" id="1798155"/>
    <lineage>
        <taxon>Bacteria</taxon>
        <taxon>Bacillati</taxon>
        <taxon>Actinomycetota</taxon>
        <taxon>Actinomycetes</taxon>
        <taxon>Bifidobacteriales</taxon>
        <taxon>Bifidobacteriaceae</taxon>
        <taxon>Bifidobacterium</taxon>
    </lineage>
</organism>
<dbReference type="RefSeq" id="WP_163229270.1">
    <property type="nucleotide sequence ID" value="NZ_WHZW01000002.1"/>
</dbReference>
<dbReference type="InterPro" id="IPR013780">
    <property type="entry name" value="Glyco_hydro_b"/>
</dbReference>
<evidence type="ECO:0000259" key="10">
    <source>
        <dbReference type="PROSITE" id="PS50847"/>
    </source>
</evidence>
<dbReference type="InterPro" id="IPR013320">
    <property type="entry name" value="ConA-like_dom_sf"/>
</dbReference>
<dbReference type="GO" id="GO:0030246">
    <property type="term" value="F:carbohydrate binding"/>
    <property type="evidence" value="ECO:0007669"/>
    <property type="project" value="InterPro"/>
</dbReference>
<dbReference type="PROSITE" id="PS50022">
    <property type="entry name" value="FA58C_3"/>
    <property type="match status" value="1"/>
</dbReference>
<evidence type="ECO:0000256" key="8">
    <source>
        <dbReference type="SAM" id="SignalP"/>
    </source>
</evidence>
<dbReference type="Pfam" id="PF07554">
    <property type="entry name" value="FIVAR"/>
    <property type="match status" value="3"/>
</dbReference>
<dbReference type="Gene3D" id="2.60.40.1180">
    <property type="entry name" value="Golgi alpha-mannosidase II"/>
    <property type="match status" value="1"/>
</dbReference>
<dbReference type="Gene3D" id="2.70.98.10">
    <property type="match status" value="1"/>
</dbReference>
<dbReference type="InterPro" id="IPR019931">
    <property type="entry name" value="LPXTG_anchor"/>
</dbReference>
<reference evidence="11 12" key="1">
    <citation type="submission" date="2019-10" db="EMBL/GenBank/DDBJ databases">
        <title>Bifidobacterium from non-human primates.</title>
        <authorList>
            <person name="Modesto M."/>
        </authorList>
    </citation>
    <scope>NUCLEOTIDE SEQUENCE [LARGE SCALE GENOMIC DNA]</scope>
    <source>
        <strain evidence="11 12">TRE17</strain>
    </source>
</reference>
<keyword evidence="1" id="KW-0134">Cell wall</keyword>
<evidence type="ECO:0000256" key="6">
    <source>
        <dbReference type="SAM" id="MobiDB-lite"/>
    </source>
</evidence>
<dbReference type="Gene3D" id="1.20.1270.90">
    <property type="entry name" value="AF1782-like"/>
    <property type="match status" value="3"/>
</dbReference>
<dbReference type="InterPro" id="IPR014718">
    <property type="entry name" value="GH-type_carb-bd"/>
</dbReference>
<dbReference type="Gene3D" id="2.60.120.870">
    <property type="match status" value="1"/>
</dbReference>
<sequence length="1959" mass="210091">MKKRHALSMALAAALVVSPMGVSGTAYAEPLLSQNMQNQILQMLDDGDATTVTADDAETVAEAGWSLDKSIAQGGEVLEEADGWTHFKSSASNGNAAKDPSASNQWPAVAIWGEDYDFSKAGSFHATVKSPQEGSANRFGFFLGYKDPGSGLFIGYDAQGWFWQTYTGGGEGGWYGGTRLPAPSANEEHDIVVSWTDAKVATLTVDGEKAFDVDYSAMTNLTGKLAMKAGSWKSLNQVTDVYVKDFPAADTATYAISGKVVDSAGKAIENATVRTGSTKVKTGADGTFSFSDLKNGTYTIAVSAAGYDDATKDVTVNGADATAGDITLNKAVQVATQTLKTGQMSVEVKENFPAVLKYTMTKLGGKVMYGQPKDVRTVNVNGTSVELTDDDVTFTKVSDTEAKYVLTVKNEAKHVNAKVTVEITVEKNTLSLNVTKIENLEDEATYPVQTISFPNHSLVSVRSSQDGAQFTGARMSSDTNKNGDTNFDVTDETSAKGADYTYGFISGAGLSAGLWSNSEHDGTTASGNIAGGAKNTRVITDTQSVEGDVSFGLSSAAWYYHRIVTDSKGRSYTVDETDMPKMSVAIAGDANEDGTVNWQDGAIAYRDIMNNPYKSEEVPELVAWRIAMNFGSQAQNPFLTTLDNVKKVALNTDGLGQSVLLKGYGSEGHDSGHPDYGDIGSRIGGAEDMNTMMEEGSKYGARFGVHVNASEMYPEAKAFNEDMVRRNSEGGLSYGWNWLDQGVGIDGIYDLASGSRLSRFNELKAEVGDNMDFIYLDVWGNNTSGAEDSWETRKMSQMITDNGWRMTTEWGAGNEYDSTFQHWAADLTYGGSGMKGENSQVMRFLRNHQKDSWVGDYPSYGGAANAPLLGGYNMKDFEGWQGRNDYAAYIENLYTHDVSTKFIQHFKVTQWVNSPLDATSTQDANVNGGNEQITLKDDNGNVVVLSRGSNDTSSAAYRDRTITFNGVTVASGAVSRGDNGTGGTESYLLPWMWDSSTGEIVKDSEQKLYHWNTTGGQTTWELPSGWENLSSVKVYQLTDQGKTNEKTVAVANGRITLDAEAETPYVVYKGEAKQIAVNWSTDMHVVDAGFNGGDDTLKSNWTVAGSGTAEVEGDNNAMLRMSGKVEVSQKITDLEAGKRYALYVGVDNRSTGAASVTVTNDGKTLATNSTGKSIAKNYVKAYAHNTNTNTENGSSYFQNMYVWFTAPESGEVKVTLAHTGGDAAHVYFDDVRILENAYDGITSEKDGTLKTLTNDFENNAQGIWPFVIGGIEGVEDNRTHLSELHDPYTQAGWDVKKMDDVIDGKWSLKVNGLSGRGALAYQTIPQNVKFEAGEQYKVSFDYQSGSDDIYAVAVGQGEVSPSSTEFQNLKKALGEDGHYEFTLTGGVNGDSWFGIYSTTNAADLQGTSGAAADFGGYKDFVLDNLRIEHVESQSRTKAEANAKLDEVTKEYDGKRAEFSDAAWQQYQDTLVKARVLINKDGATAEDYTKAYNILTALAEYMKTAPGNESSDKYDVATDAYTVEAGSEEPTAGLPSEGPADLAQDGADSTHWHTSWSANAVGDGTAWYQFDLTEPTTVNGLRYLPRSGGANANGKIKGYKITLTLADGTVKDIVTDGEFSTTTMWQKASFDAVENVVKVRLTVLSSAGQSASQENKFASAAELRLTTDREVEEETVKPDKTELNDLIAKAEGYAEGNYTEESLAALKTALEAAQKVSADENATAYDVALATANLTTAINGLEAVETPGPDYTTLDAVIAQAEALTADSYTADSWNAMQDALKAAKAVRADEKADQTAIDQAAENLTKAIDALEKKGEQPDPDPDPEPGVVDKTALDQAIKKAEALKQADYTEATWGTLTKALDAAKAVLSDEKADQTAVDQALKDLQDAIAALKTADKTPGTDTQKPGPNGGATTKPTTKPNKPGSVSDTGAAVSFAATAGFVLLAGAGALIAIRRRREE</sequence>
<proteinExistence type="predicted"/>
<keyword evidence="7" id="KW-1133">Transmembrane helix</keyword>
<keyword evidence="12" id="KW-1185">Reference proteome</keyword>
<dbReference type="Gene3D" id="3.20.20.80">
    <property type="entry name" value="Glycosidases"/>
    <property type="match status" value="1"/>
</dbReference>
<dbReference type="Pfam" id="PF17451">
    <property type="entry name" value="Glyco_hyd_101C"/>
    <property type="match status" value="1"/>
</dbReference>
<dbReference type="InterPro" id="IPR040575">
    <property type="entry name" value="GH101_N"/>
</dbReference>
<evidence type="ECO:0000313" key="12">
    <source>
        <dbReference type="Proteomes" id="UP000469194"/>
    </source>
</evidence>
<dbReference type="InterPro" id="IPR049314">
    <property type="entry name" value="GH101_dom-5"/>
</dbReference>
<dbReference type="Pfam" id="PF21466">
    <property type="entry name" value="GH101_dom-5"/>
    <property type="match status" value="1"/>
</dbReference>